<keyword evidence="2" id="KW-1185">Reference proteome</keyword>
<dbReference type="Proteomes" id="UP001311232">
    <property type="component" value="Unassembled WGS sequence"/>
</dbReference>
<reference evidence="1 2" key="1">
    <citation type="submission" date="2021-06" db="EMBL/GenBank/DDBJ databases">
        <authorList>
            <person name="Palmer J.M."/>
        </authorList>
    </citation>
    <scope>NUCLEOTIDE SEQUENCE [LARGE SCALE GENOMIC DNA]</scope>
    <source>
        <strain evidence="1 2">MEX-2019</strain>
        <tissue evidence="1">Muscle</tissue>
    </source>
</reference>
<gene>
    <name evidence="1" type="ORF">CRENBAI_001682</name>
</gene>
<proteinExistence type="predicted"/>
<name>A0AAV9RNW2_9TELE</name>
<dbReference type="EMBL" id="JAHHUM010001544">
    <property type="protein sequence ID" value="KAK5610661.1"/>
    <property type="molecule type" value="Genomic_DNA"/>
</dbReference>
<evidence type="ECO:0000313" key="2">
    <source>
        <dbReference type="Proteomes" id="UP001311232"/>
    </source>
</evidence>
<accession>A0AAV9RNW2</accession>
<dbReference type="AlphaFoldDB" id="A0AAV9RNW2"/>
<comment type="caution">
    <text evidence="1">The sequence shown here is derived from an EMBL/GenBank/DDBJ whole genome shotgun (WGS) entry which is preliminary data.</text>
</comment>
<sequence>MDIEEDALGAQFANHLCARDDLLKVFPSAAGQLRNHGEMQYVKMLSKVELPESPVAVQPFSASSGRTALLRLIPWDRSVNGTRELLGDVYS</sequence>
<evidence type="ECO:0000313" key="1">
    <source>
        <dbReference type="EMBL" id="KAK5610661.1"/>
    </source>
</evidence>
<organism evidence="1 2">
    <name type="scientific">Crenichthys baileyi</name>
    <name type="common">White River springfish</name>
    <dbReference type="NCBI Taxonomy" id="28760"/>
    <lineage>
        <taxon>Eukaryota</taxon>
        <taxon>Metazoa</taxon>
        <taxon>Chordata</taxon>
        <taxon>Craniata</taxon>
        <taxon>Vertebrata</taxon>
        <taxon>Euteleostomi</taxon>
        <taxon>Actinopterygii</taxon>
        <taxon>Neopterygii</taxon>
        <taxon>Teleostei</taxon>
        <taxon>Neoteleostei</taxon>
        <taxon>Acanthomorphata</taxon>
        <taxon>Ovalentaria</taxon>
        <taxon>Atherinomorphae</taxon>
        <taxon>Cyprinodontiformes</taxon>
        <taxon>Goodeidae</taxon>
        <taxon>Crenichthys</taxon>
    </lineage>
</organism>
<protein>
    <submittedName>
        <fullName evidence="1">Uncharacterized protein</fullName>
    </submittedName>
</protein>